<evidence type="ECO:0000259" key="6">
    <source>
        <dbReference type="Pfam" id="PF16755"/>
    </source>
</evidence>
<dbReference type="Pfam" id="PF16755">
    <property type="entry name" value="Beta-prop_NUP159_NUP214"/>
    <property type="match status" value="1"/>
</dbReference>
<feature type="repeat" description="WD" evidence="4">
    <location>
        <begin position="251"/>
        <end position="293"/>
    </location>
</feature>
<feature type="compositionally biased region" description="Basic and acidic residues" evidence="5">
    <location>
        <begin position="42"/>
        <end position="52"/>
    </location>
</feature>
<reference evidence="7" key="1">
    <citation type="submission" date="2020-08" db="EMBL/GenBank/DDBJ databases">
        <title>Chromosome-level assembly of Southern catfish (Silurus meridionalis) provides insights into visual adaptation to the nocturnal and benthic lifestyles.</title>
        <authorList>
            <person name="Zhang Y."/>
            <person name="Wang D."/>
            <person name="Peng Z."/>
        </authorList>
    </citation>
    <scope>NUCLEOTIDE SEQUENCE</scope>
    <source>
        <strain evidence="7">SWU-2019-XX</strain>
        <tissue evidence="7">Muscle</tissue>
    </source>
</reference>
<evidence type="ECO:0000313" key="7">
    <source>
        <dbReference type="EMBL" id="KAF7704966.1"/>
    </source>
</evidence>
<dbReference type="Proteomes" id="UP000606274">
    <property type="component" value="Unassembled WGS sequence"/>
</dbReference>
<organism evidence="7 8">
    <name type="scientific">Silurus meridionalis</name>
    <name type="common">Southern catfish</name>
    <name type="synonym">Silurus soldatovi meridionalis</name>
    <dbReference type="NCBI Taxonomy" id="175797"/>
    <lineage>
        <taxon>Eukaryota</taxon>
        <taxon>Metazoa</taxon>
        <taxon>Chordata</taxon>
        <taxon>Craniata</taxon>
        <taxon>Vertebrata</taxon>
        <taxon>Euteleostomi</taxon>
        <taxon>Actinopterygii</taxon>
        <taxon>Neopterygii</taxon>
        <taxon>Teleostei</taxon>
        <taxon>Ostariophysi</taxon>
        <taxon>Siluriformes</taxon>
        <taxon>Siluridae</taxon>
        <taxon>Silurus</taxon>
    </lineage>
</organism>
<keyword evidence="3" id="KW-0539">Nucleus</keyword>
<accession>A0A8T0BHH7</accession>
<evidence type="ECO:0000256" key="2">
    <source>
        <dbReference type="ARBA" id="ARBA00022448"/>
    </source>
</evidence>
<comment type="caution">
    <text evidence="7">The sequence shown here is derived from an EMBL/GenBank/DDBJ whole genome shotgun (WGS) entry which is preliminary data.</text>
</comment>
<feature type="region of interest" description="Disordered" evidence="5">
    <location>
        <begin position="1"/>
        <end position="88"/>
    </location>
</feature>
<dbReference type="InterPro" id="IPR039462">
    <property type="entry name" value="Nup159/Nup146_N"/>
</dbReference>
<dbReference type="AlphaFoldDB" id="A0A8T0BHH7"/>
<evidence type="ECO:0000256" key="3">
    <source>
        <dbReference type="ARBA" id="ARBA00023242"/>
    </source>
</evidence>
<dbReference type="Gene3D" id="2.130.10.10">
    <property type="entry name" value="YVTN repeat-like/Quinoprotein amine dehydrogenase"/>
    <property type="match status" value="2"/>
</dbReference>
<dbReference type="SUPFAM" id="SSF50978">
    <property type="entry name" value="WD40 repeat-like"/>
    <property type="match status" value="1"/>
</dbReference>
<dbReference type="InterPro" id="IPR036322">
    <property type="entry name" value="WD40_repeat_dom_sf"/>
</dbReference>
<keyword evidence="8" id="KW-1185">Reference proteome</keyword>
<sequence length="420" mass="46485">MDLQLSDSRPAPSGADDEELQTTEDKSPGPGLSSMLDSDADPMDKLGKRESGGESESETEQDMFQSLQEPSSVSTHRKNSFSRSQPKTKGDLHIHAVLECGCEAMSCKFNEDGTLLAVGLSNGSIKVYKTDTGEQLNTLKDHETIVSSLPVTSLYFTHTSRTDNVLLATYASGCVKCWYVSGRECVWQLAEKSTTKIGEEEVMQRQTLCLSVSRSGDQAVTGGSDSTVHLYDIHTQREKQICRPSMLRTIMDGHSSRVFAVMFHPLTETQFISGGWDNTVQFWDTRQQHAVRMLYGPHVCGEALHIDPLTNQVLSGSWRKENTLEVWDYISCKKVTSIPADPEGDSRMYTCQWLGGDHIIAAGSKANTLRVIDRHSFKVKSRLYDLPYAVFSSSACRSGKGEWLIAATSGDRVFLLIMGQ</sequence>
<dbReference type="InterPro" id="IPR015943">
    <property type="entry name" value="WD40/YVTN_repeat-like_dom_sf"/>
</dbReference>
<protein>
    <recommendedName>
        <fullName evidence="6">Nucleoporin Nup159/Nup146 N-terminal domain-containing protein</fullName>
    </recommendedName>
</protein>
<dbReference type="OrthoDB" id="10251741at2759"/>
<comment type="subcellular location">
    <subcellularLocation>
        <location evidence="1">Nucleus</location>
    </subcellularLocation>
</comment>
<keyword evidence="4" id="KW-0853">WD repeat</keyword>
<feature type="domain" description="Nucleoporin Nup159/Nup146 N-terminal" evidence="6">
    <location>
        <begin position="102"/>
        <end position="261"/>
    </location>
</feature>
<dbReference type="PANTHER" id="PTHR47822:SF2">
    <property type="entry name" value="F-BOX AND WD-40 DOMAIN PROTEIN 7"/>
    <property type="match status" value="1"/>
</dbReference>
<dbReference type="PROSITE" id="PS50294">
    <property type="entry name" value="WD_REPEATS_REGION"/>
    <property type="match status" value="1"/>
</dbReference>
<feature type="compositionally biased region" description="Polar residues" evidence="5">
    <location>
        <begin position="62"/>
        <end position="74"/>
    </location>
</feature>
<name>A0A8T0BHH7_SILME</name>
<evidence type="ECO:0000256" key="1">
    <source>
        <dbReference type="ARBA" id="ARBA00004123"/>
    </source>
</evidence>
<evidence type="ECO:0000256" key="4">
    <source>
        <dbReference type="PROSITE-ProRule" id="PRU00221"/>
    </source>
</evidence>
<dbReference type="GO" id="GO:0005634">
    <property type="term" value="C:nucleus"/>
    <property type="evidence" value="ECO:0007669"/>
    <property type="project" value="UniProtKB-SubCell"/>
</dbReference>
<evidence type="ECO:0000256" key="5">
    <source>
        <dbReference type="SAM" id="MobiDB-lite"/>
    </source>
</evidence>
<dbReference type="PANTHER" id="PTHR47822">
    <property type="entry name" value="CARBOHYDRATE BINDING DOMAIN CONTAINING PROTEIN"/>
    <property type="match status" value="1"/>
</dbReference>
<dbReference type="InterPro" id="IPR001680">
    <property type="entry name" value="WD40_rpt"/>
</dbReference>
<evidence type="ECO:0000313" key="8">
    <source>
        <dbReference type="Proteomes" id="UP000606274"/>
    </source>
</evidence>
<dbReference type="PROSITE" id="PS50082">
    <property type="entry name" value="WD_REPEATS_2"/>
    <property type="match status" value="1"/>
</dbReference>
<keyword evidence="2" id="KW-0813">Transport</keyword>
<dbReference type="EMBL" id="JABFDY010000007">
    <property type="protein sequence ID" value="KAF7704966.1"/>
    <property type="molecule type" value="Genomic_DNA"/>
</dbReference>
<gene>
    <name evidence="7" type="ORF">HF521_020252</name>
</gene>
<proteinExistence type="predicted"/>
<dbReference type="SMART" id="SM00320">
    <property type="entry name" value="WD40"/>
    <property type="match status" value="5"/>
</dbReference>